<feature type="transmembrane region" description="Helical" evidence="1">
    <location>
        <begin position="464"/>
        <end position="490"/>
    </location>
</feature>
<comment type="caution">
    <text evidence="2">The sequence shown here is derived from an EMBL/GenBank/DDBJ whole genome shotgun (WGS) entry which is preliminary data.</text>
</comment>
<keyword evidence="1" id="KW-1133">Transmembrane helix</keyword>
<sequence>MSTVANLDELFDEATGTARREELRVPVRQALAPVHASTKNLDRLLNEQLPALVRSAATLERYRLHALRVDGCIIGTGEADFTKGNTAYTLRYRGKTFQLLDVPGIEGDEGKYASIVNEAIAKAHLVIYVNGTNKKPEKATAEKIRSYLRWGTQVYPLVNVRGNADAYEFEEDRESLELHGDAKSALQQTAGVLEAVLPEGVLLPGSCVQGLLAFSSLAMDAKSGTTTIHPSRDKDLVIQQRNYRKHFATYKAMFAFSQIGAIANVVDARLPSFKEDIIESNKVKVRELLSWNIDELQAARASHQKFMADVAPSFSDCRDLIGDSLSTLERLLLTGRSNLWSGFFNRFSERADEIVARHYGENEVIALELKKTFKSLQSELDEKLQSHLEELLQSLQSDTREAMQRLIVDVQRVQLQQRMAFDPRNRTVAYSVTPLDTNLGLEEWRSIAFNIGSYAFTGAGIGSAFPVIGTMIGAVAGAVVGVLVSAVELFTSKEKRIRKAQAQVQDKIDDMRMAVNHRLREEVGETFRTVSEEVRTTTLAWVDSIHAGLARPLGVIEQQIAVMSNIKDQLERMPHGTIQTIQR</sequence>
<protein>
    <recommendedName>
        <fullName evidence="4">G domain-containing protein</fullName>
    </recommendedName>
</protein>
<evidence type="ECO:0000313" key="3">
    <source>
        <dbReference type="Proteomes" id="UP000575469"/>
    </source>
</evidence>
<dbReference type="EMBL" id="JABBZM010000006">
    <property type="protein sequence ID" value="NMV37870.1"/>
    <property type="molecule type" value="Genomic_DNA"/>
</dbReference>
<keyword evidence="1" id="KW-0812">Transmembrane</keyword>
<dbReference type="RefSeq" id="WP_169339818.1">
    <property type="nucleotide sequence ID" value="NZ_JABBZM010000006.1"/>
</dbReference>
<keyword evidence="1" id="KW-0472">Membrane</keyword>
<evidence type="ECO:0000256" key="1">
    <source>
        <dbReference type="SAM" id="Phobius"/>
    </source>
</evidence>
<organism evidence="2 3">
    <name type="scientific">Ralstonia insidiosa</name>
    <dbReference type="NCBI Taxonomy" id="190721"/>
    <lineage>
        <taxon>Bacteria</taxon>
        <taxon>Pseudomonadati</taxon>
        <taxon>Pseudomonadota</taxon>
        <taxon>Betaproteobacteria</taxon>
        <taxon>Burkholderiales</taxon>
        <taxon>Burkholderiaceae</taxon>
        <taxon>Ralstonia</taxon>
    </lineage>
</organism>
<gene>
    <name evidence="2" type="ORF">HGR00_08105</name>
</gene>
<dbReference type="Gene3D" id="3.40.50.300">
    <property type="entry name" value="P-loop containing nucleotide triphosphate hydrolases"/>
    <property type="match status" value="1"/>
</dbReference>
<name>A0A848NX79_9RALS</name>
<evidence type="ECO:0000313" key="2">
    <source>
        <dbReference type="EMBL" id="NMV37870.1"/>
    </source>
</evidence>
<evidence type="ECO:0008006" key="4">
    <source>
        <dbReference type="Google" id="ProtNLM"/>
    </source>
</evidence>
<dbReference type="InterPro" id="IPR027417">
    <property type="entry name" value="P-loop_NTPase"/>
</dbReference>
<proteinExistence type="predicted"/>
<dbReference type="AlphaFoldDB" id="A0A848NX79"/>
<dbReference type="Proteomes" id="UP000575469">
    <property type="component" value="Unassembled WGS sequence"/>
</dbReference>
<reference evidence="2 3" key="1">
    <citation type="submission" date="2020-04" db="EMBL/GenBank/DDBJ databases">
        <title>Ralstonia insidiosa genome sequencing and assembly.</title>
        <authorList>
            <person name="Martins R.C.R."/>
            <person name="Perdigao-Neto L.V."/>
            <person name="Levin A.S.S."/>
            <person name="Costa S.F."/>
        </authorList>
    </citation>
    <scope>NUCLEOTIDE SEQUENCE [LARGE SCALE GENOMIC DNA]</scope>
    <source>
        <strain evidence="2 3">5047</strain>
    </source>
</reference>
<accession>A0A848NX79</accession>